<comment type="caution">
    <text evidence="3">The sequence shown here is derived from an EMBL/GenBank/DDBJ whole genome shotgun (WGS) entry which is preliminary data.</text>
</comment>
<dbReference type="SMART" id="SM01388">
    <property type="entry name" value="Mob1_phocein"/>
    <property type="match status" value="1"/>
</dbReference>
<dbReference type="PANTHER" id="PTHR22599">
    <property type="entry name" value="MPS ONE BINDER KINASE ACTIVATOR-LIKE MOB"/>
    <property type="match status" value="1"/>
</dbReference>
<gene>
    <name evidence="3" type="ORF">M231_05254</name>
</gene>
<feature type="region of interest" description="Disordered" evidence="2">
    <location>
        <begin position="227"/>
        <end position="502"/>
    </location>
</feature>
<dbReference type="STRING" id="5217.A0A4Q1BIM4"/>
<evidence type="ECO:0000256" key="2">
    <source>
        <dbReference type="SAM" id="MobiDB-lite"/>
    </source>
</evidence>
<feature type="binding site" evidence="1">
    <location>
        <position position="116"/>
    </location>
    <ligand>
        <name>Zn(2+)</name>
        <dbReference type="ChEBI" id="CHEBI:29105"/>
    </ligand>
</feature>
<evidence type="ECO:0000313" key="4">
    <source>
        <dbReference type="Proteomes" id="UP000289152"/>
    </source>
</evidence>
<feature type="compositionally biased region" description="Basic and acidic residues" evidence="2">
    <location>
        <begin position="308"/>
        <end position="333"/>
    </location>
</feature>
<protein>
    <recommendedName>
        <fullName evidence="5">Mob1/phocein</fullName>
    </recommendedName>
</protein>
<organism evidence="3 4">
    <name type="scientific">Tremella mesenterica</name>
    <name type="common">Jelly fungus</name>
    <dbReference type="NCBI Taxonomy" id="5217"/>
    <lineage>
        <taxon>Eukaryota</taxon>
        <taxon>Fungi</taxon>
        <taxon>Dikarya</taxon>
        <taxon>Basidiomycota</taxon>
        <taxon>Agaricomycotina</taxon>
        <taxon>Tremellomycetes</taxon>
        <taxon>Tremellales</taxon>
        <taxon>Tremellaceae</taxon>
        <taxon>Tremella</taxon>
    </lineage>
</organism>
<feature type="compositionally biased region" description="Basic and acidic residues" evidence="2">
    <location>
        <begin position="232"/>
        <end position="251"/>
    </location>
</feature>
<dbReference type="OrthoDB" id="10262609at2759"/>
<proteinExistence type="predicted"/>
<feature type="binding site" evidence="1">
    <location>
        <position position="111"/>
    </location>
    <ligand>
        <name>Zn(2+)</name>
        <dbReference type="ChEBI" id="CHEBI:29105"/>
    </ligand>
</feature>
<evidence type="ECO:0000313" key="3">
    <source>
        <dbReference type="EMBL" id="RXK37533.1"/>
    </source>
</evidence>
<evidence type="ECO:0008006" key="5">
    <source>
        <dbReference type="Google" id="ProtNLM"/>
    </source>
</evidence>
<feature type="compositionally biased region" description="Polar residues" evidence="2">
    <location>
        <begin position="482"/>
        <end position="497"/>
    </location>
</feature>
<accession>A0A4Q1BIM4</accession>
<sequence>MIILPPKPDSDLDSGSTSYRVKRGSKLSDLPPRSSEDIPSLSKLNGPFQLAEYLSLRVKADPHDVEGLVRVPSGDTTSGGKAPEKDVWIYEHLRRIPIDAAPLVNHLLGGCTKETCPEMKAEEWLYLCAAHGDGQAAVECCAIDYILHTLDSTTAVLNSSEKFPSRMSIPPASLSHFPSLFRRLSRIFSHAYFHHREAFSLAEGETSLYARFLLLCEKHQLVEKSLLPIPDQPKHSESDDDSRSPRGERSRVLSQSDQSQPPTISPPKQVLVPERGSLRGQGSTRGKMTLGRGKKGRGSVLWASEPDPQPKLDIKEETPVENNDEKPLTRTESVETAIHMSSLPPTLEEEPITDPQPEEAEIREEPPVPKDEIELLEEEGKISPEPTFSPLPIRQKPEEDLVEVKLEDAPLTSAPAPDAVSDTSPSQLLGADLNVTTELIAPEMESQKTLQPKPTPTPQTPSSKPPLTANSPQRVPLPVSPIPTTTHSGYKSSTPMGSSPLRKTIAGSPLAYEVTAVPDVEDVEGFDEMEEMEDVEENGSENVEQ</sequence>
<dbReference type="EMBL" id="SDIL01000067">
    <property type="protein sequence ID" value="RXK37533.1"/>
    <property type="molecule type" value="Genomic_DNA"/>
</dbReference>
<feature type="binding site" evidence="1">
    <location>
        <position position="190"/>
    </location>
    <ligand>
        <name>Zn(2+)</name>
        <dbReference type="ChEBI" id="CHEBI:29105"/>
    </ligand>
</feature>
<keyword evidence="4" id="KW-1185">Reference proteome</keyword>
<dbReference type="SUPFAM" id="SSF101152">
    <property type="entry name" value="Mob1/phocein"/>
    <property type="match status" value="1"/>
</dbReference>
<keyword evidence="1" id="KW-0479">Metal-binding</keyword>
<keyword evidence="1" id="KW-0862">Zinc</keyword>
<feature type="region of interest" description="Disordered" evidence="2">
    <location>
        <begin position="1"/>
        <end position="41"/>
    </location>
</feature>
<feature type="compositionally biased region" description="Basic and acidic residues" evidence="2">
    <location>
        <begin position="395"/>
        <end position="408"/>
    </location>
</feature>
<dbReference type="Gene3D" id="1.20.140.30">
    <property type="entry name" value="MOB kinase activator"/>
    <property type="match status" value="1"/>
</dbReference>
<reference evidence="3 4" key="1">
    <citation type="submission" date="2016-06" db="EMBL/GenBank/DDBJ databases">
        <title>Evolution of pathogenesis and genome organization in the Tremellales.</title>
        <authorList>
            <person name="Cuomo C."/>
            <person name="Litvintseva A."/>
            <person name="Heitman J."/>
            <person name="Chen Y."/>
            <person name="Sun S."/>
            <person name="Springer D."/>
            <person name="Dromer F."/>
            <person name="Young S."/>
            <person name="Zeng Q."/>
            <person name="Chapman S."/>
            <person name="Gujja S."/>
            <person name="Saif S."/>
            <person name="Birren B."/>
        </authorList>
    </citation>
    <scope>NUCLEOTIDE SEQUENCE [LARGE SCALE GENOMIC DNA]</scope>
    <source>
        <strain evidence="3 4">ATCC 28783</strain>
    </source>
</reference>
<evidence type="ECO:0000256" key="1">
    <source>
        <dbReference type="PIRSR" id="PIRSR605301-1"/>
    </source>
</evidence>
<dbReference type="AlphaFoldDB" id="A0A4Q1BIM4"/>
<dbReference type="VEuPathDB" id="FungiDB:TREMEDRAFT_23443"/>
<dbReference type="InterPro" id="IPR036703">
    <property type="entry name" value="MOB_kinase_act_sf"/>
</dbReference>
<feature type="compositionally biased region" description="Polar residues" evidence="2">
    <location>
        <begin position="252"/>
        <end position="262"/>
    </location>
</feature>
<dbReference type="Pfam" id="PF03637">
    <property type="entry name" value="Mob1_phocein"/>
    <property type="match status" value="1"/>
</dbReference>
<dbReference type="Proteomes" id="UP000289152">
    <property type="component" value="Unassembled WGS sequence"/>
</dbReference>
<feature type="compositionally biased region" description="Acidic residues" evidence="2">
    <location>
        <begin position="347"/>
        <end position="362"/>
    </location>
</feature>
<name>A0A4Q1BIM4_TREME</name>
<feature type="binding site" evidence="1">
    <location>
        <position position="195"/>
    </location>
    <ligand>
        <name>Zn(2+)</name>
        <dbReference type="ChEBI" id="CHEBI:29105"/>
    </ligand>
</feature>
<feature type="compositionally biased region" description="Basic and acidic residues" evidence="2">
    <location>
        <begin position="363"/>
        <end position="382"/>
    </location>
</feature>
<dbReference type="InterPro" id="IPR005301">
    <property type="entry name" value="MOB_kinase_act_fam"/>
</dbReference>
<dbReference type="InParanoid" id="A0A4Q1BIM4"/>